<dbReference type="SUPFAM" id="SSF55103">
    <property type="entry name" value="FAD-linked oxidases, C-terminal domain"/>
    <property type="match status" value="1"/>
</dbReference>
<comment type="similarity">
    <text evidence="11">In the N-terminal section; belongs to the FAD-binding oxidoreductase/transferase type 4 family.</text>
</comment>
<comment type="caution">
    <text evidence="14">The sequence shown here is derived from an EMBL/GenBank/DDBJ whole genome shotgun (WGS) entry which is preliminary data.</text>
</comment>
<evidence type="ECO:0000256" key="6">
    <source>
        <dbReference type="ARBA" id="ARBA00023002"/>
    </source>
</evidence>
<dbReference type="InterPro" id="IPR016169">
    <property type="entry name" value="FAD-bd_PCMH_sub2"/>
</dbReference>
<evidence type="ECO:0000256" key="12">
    <source>
        <dbReference type="ARBA" id="ARBA00067680"/>
    </source>
</evidence>
<evidence type="ECO:0000256" key="4">
    <source>
        <dbReference type="ARBA" id="ARBA00022723"/>
    </source>
</evidence>
<keyword evidence="4" id="KW-0479">Metal-binding</keyword>
<evidence type="ECO:0000256" key="9">
    <source>
        <dbReference type="ARBA" id="ARBA00039003"/>
    </source>
</evidence>
<evidence type="ECO:0000313" key="15">
    <source>
        <dbReference type="Proteomes" id="UP000003477"/>
    </source>
</evidence>
<dbReference type="AlphaFoldDB" id="G5J0E0"/>
<dbReference type="InterPro" id="IPR016166">
    <property type="entry name" value="FAD-bd_PCMH"/>
</dbReference>
<dbReference type="EMBL" id="AESD01000158">
    <property type="protein sequence ID" value="EHJ14337.1"/>
    <property type="molecule type" value="Genomic_DNA"/>
</dbReference>
<dbReference type="GO" id="GO:0071949">
    <property type="term" value="F:FAD binding"/>
    <property type="evidence" value="ECO:0007669"/>
    <property type="project" value="InterPro"/>
</dbReference>
<proteinExistence type="inferred from homology"/>
<dbReference type="Pfam" id="PF01565">
    <property type="entry name" value="FAD_binding_4"/>
    <property type="match status" value="1"/>
</dbReference>
<keyword evidence="6" id="KW-0560">Oxidoreductase</keyword>
<dbReference type="GO" id="GO:0051990">
    <property type="term" value="F:(R)-2-hydroxyglutarate dehydrogenase activity"/>
    <property type="evidence" value="ECO:0007669"/>
    <property type="project" value="UniProtKB-EC"/>
</dbReference>
<keyword evidence="8" id="KW-0411">Iron-sulfur</keyword>
<dbReference type="GO" id="GO:0008720">
    <property type="term" value="F:D-lactate dehydrogenase (NAD+) activity"/>
    <property type="evidence" value="ECO:0007669"/>
    <property type="project" value="TreeGrafter"/>
</dbReference>
<dbReference type="PROSITE" id="PS51387">
    <property type="entry name" value="FAD_PCMH"/>
    <property type="match status" value="1"/>
</dbReference>
<dbReference type="PROSITE" id="PS50096">
    <property type="entry name" value="IQ"/>
    <property type="match status" value="1"/>
</dbReference>
<dbReference type="SUPFAM" id="SSF46548">
    <property type="entry name" value="alpha-helical ferredoxin"/>
    <property type="match status" value="1"/>
</dbReference>
<sequence length="1016" mass="116338">MWRLFFDKIIKMIPKLEPETTINHTIADFLSSLRDTSFSGDIKGDLANRLIASTDNSIYQILPQALVFPRTSQDIREVFKLANKTEFESVTFSPRGGGTGTNGQSLSPSIIIDCSKYMNQVLEVNIKEQWVRVQPGIILDQLNQILADHNLFFAPSLAPSNRATIGGMINTDAAGKGSRIYGKTSDHILALNWVLSDGTLATSSQVNLETLNILKQQEGRLGEIYRLIDKLVSEKAELIDNIFPKLTRFMTGYNLAKVYDESRKYFDINRILAGSEGTLGVITEAKLKLTKIPKATQLFAIHYQNFDAALRDAEHLLTYEPAAIETVDETILELAKDDSIFEEVKNFVGSAKALNLVEFIAENNHNLEKQISSLISKLQDKSKPGIIGYYKTDKLEEIKPLWLLRKKGAALLGSMPGTRKPIAFIEDTAVNPRNLANYTKEFKKLLNSYNLKYAMFGHVDVGCLHVRPALDMKAPKDEKLIREISDKVVDLVRKYGGVIWGEHGKGFRSEYTPLFFGEELYQDLRKIKEVFDTKNKLNPGKIVTPYHSTDKIVKLESTLRGQFDRQVSQQFRKEYEAAFNCNGNGACFNFNPDEIICPSAKQTRDRIHSPKGRAMLLREWLRLLSKSDFNKDNNESLSIPKKIWYTLKKWQGKEDFSHDVYQGMQGCLACKGCVSQCPIHVDIPSLKSLFLERYHSRYLRPFRDYFMANIEQLAYYQSFAPNIFNNVVQNSLSKLIISKSLNLVDPPLISPLILRQKLTIELKIETLQNLSREEQKNSIILLQDAFTSFYEAQLVVDTYHFFENLGYNVYLLPFFINGKPLHLKGFINQFKTVVKQNIKHLKKVLYLDIPLIGIEPSMTLTYRDEYDKISDDENIFNKVKLIQEFLVEQDKVFPKIKQNKPYYLLGHCHEKSLVFNSQKQWQTVFKNMGVRLNLVPVGCCGMAGMYGHEREHYESSQDIYRSSWQQHLPENIEDRPYYLVTGYSCRSQVKRLSGWKPQHPIQVLNKLISGTKNNAS</sequence>
<comment type="cofactor">
    <cofactor evidence="1">
        <name>FAD</name>
        <dbReference type="ChEBI" id="CHEBI:57692"/>
    </cofactor>
</comment>
<dbReference type="PANTHER" id="PTHR11748">
    <property type="entry name" value="D-LACTATE DEHYDROGENASE"/>
    <property type="match status" value="1"/>
</dbReference>
<organism evidence="14 15">
    <name type="scientific">Crocosphaera watsonii WH 0003</name>
    <dbReference type="NCBI Taxonomy" id="423471"/>
    <lineage>
        <taxon>Bacteria</taxon>
        <taxon>Bacillati</taxon>
        <taxon>Cyanobacteriota</taxon>
        <taxon>Cyanophyceae</taxon>
        <taxon>Oscillatoriophycideae</taxon>
        <taxon>Chroococcales</taxon>
        <taxon>Aphanothecaceae</taxon>
        <taxon>Crocosphaera</taxon>
    </lineage>
</organism>
<evidence type="ECO:0000256" key="8">
    <source>
        <dbReference type="ARBA" id="ARBA00023014"/>
    </source>
</evidence>
<keyword evidence="7" id="KW-0408">Iron</keyword>
<dbReference type="InterPro" id="IPR016164">
    <property type="entry name" value="FAD-linked_Oxase-like_C"/>
</dbReference>
<accession>G5J0E0</accession>
<dbReference type="GO" id="GO:0051539">
    <property type="term" value="F:4 iron, 4 sulfur cluster binding"/>
    <property type="evidence" value="ECO:0007669"/>
    <property type="project" value="UniProtKB-KW"/>
</dbReference>
<dbReference type="FunFam" id="3.30.70.2740:FF:000003">
    <property type="entry name" value="Oxidoreductase, FAD-binding, putative"/>
    <property type="match status" value="1"/>
</dbReference>
<dbReference type="InterPro" id="IPR017900">
    <property type="entry name" value="4Fe4S_Fe_S_CS"/>
</dbReference>
<evidence type="ECO:0000256" key="1">
    <source>
        <dbReference type="ARBA" id="ARBA00001974"/>
    </source>
</evidence>
<dbReference type="Gene3D" id="3.30.70.2740">
    <property type="match status" value="1"/>
</dbReference>
<dbReference type="EC" id="1.1.99.39" evidence="9"/>
<dbReference type="PANTHER" id="PTHR11748:SF119">
    <property type="entry name" value="D-2-HYDROXYGLUTARATE DEHYDROGENASE"/>
    <property type="match status" value="1"/>
</dbReference>
<dbReference type="Proteomes" id="UP000003477">
    <property type="component" value="Unassembled WGS sequence"/>
</dbReference>
<dbReference type="GO" id="GO:1903457">
    <property type="term" value="P:lactate catabolic process"/>
    <property type="evidence" value="ECO:0007669"/>
    <property type="project" value="TreeGrafter"/>
</dbReference>
<dbReference type="InterPro" id="IPR004113">
    <property type="entry name" value="FAD-bd_oxidored_4_C"/>
</dbReference>
<evidence type="ECO:0000256" key="11">
    <source>
        <dbReference type="ARBA" id="ARBA00060924"/>
    </source>
</evidence>
<evidence type="ECO:0000256" key="3">
    <source>
        <dbReference type="ARBA" id="ARBA00022630"/>
    </source>
</evidence>
<dbReference type="Pfam" id="PF02913">
    <property type="entry name" value="FAD-oxidase_C"/>
    <property type="match status" value="1"/>
</dbReference>
<dbReference type="InterPro" id="IPR036318">
    <property type="entry name" value="FAD-bd_PCMH-like_sf"/>
</dbReference>
<dbReference type="Gene3D" id="3.30.465.10">
    <property type="match status" value="2"/>
</dbReference>
<protein>
    <recommendedName>
        <fullName evidence="12">D-2-hydroxyglutarate dehydrogenase</fullName>
        <ecNumber evidence="9">1.1.99.39</ecNumber>
    </recommendedName>
</protein>
<evidence type="ECO:0000256" key="5">
    <source>
        <dbReference type="ARBA" id="ARBA00022827"/>
    </source>
</evidence>
<dbReference type="GO" id="GO:0046872">
    <property type="term" value="F:metal ion binding"/>
    <property type="evidence" value="ECO:0007669"/>
    <property type="project" value="UniProtKB-KW"/>
</dbReference>
<dbReference type="InterPro" id="IPR006094">
    <property type="entry name" value="Oxid_FAD_bind_N"/>
</dbReference>
<evidence type="ECO:0000256" key="7">
    <source>
        <dbReference type="ARBA" id="ARBA00023004"/>
    </source>
</evidence>
<comment type="catalytic activity">
    <reaction evidence="10">
        <text>(R)-2-hydroxyglutarate + A = 2-oxoglutarate + AH2</text>
        <dbReference type="Rhea" id="RHEA:38295"/>
        <dbReference type="ChEBI" id="CHEBI:13193"/>
        <dbReference type="ChEBI" id="CHEBI:15801"/>
        <dbReference type="ChEBI" id="CHEBI:16810"/>
        <dbReference type="ChEBI" id="CHEBI:17499"/>
        <dbReference type="EC" id="1.1.99.39"/>
    </reaction>
    <physiologicalReaction direction="left-to-right" evidence="10">
        <dbReference type="Rhea" id="RHEA:38296"/>
    </physiologicalReaction>
</comment>
<evidence type="ECO:0000256" key="2">
    <source>
        <dbReference type="ARBA" id="ARBA00022485"/>
    </source>
</evidence>
<keyword evidence="2" id="KW-0004">4Fe-4S</keyword>
<keyword evidence="3" id="KW-0285">Flavoprotein</keyword>
<feature type="domain" description="FAD-binding PCMH-type" evidence="13">
    <location>
        <begin position="59"/>
        <end position="292"/>
    </location>
</feature>
<dbReference type="SUPFAM" id="SSF56176">
    <property type="entry name" value="FAD-binding/transporter-associated domain-like"/>
    <property type="match status" value="1"/>
</dbReference>
<dbReference type="PATRIC" id="fig|423471.3.peg.900"/>
<evidence type="ECO:0000313" key="14">
    <source>
        <dbReference type="EMBL" id="EHJ14337.1"/>
    </source>
</evidence>
<dbReference type="PROSITE" id="PS00198">
    <property type="entry name" value="4FE4S_FER_1"/>
    <property type="match status" value="1"/>
</dbReference>
<dbReference type="GO" id="GO:0004458">
    <property type="term" value="F:D-lactate dehydrogenase (cytochrome) activity"/>
    <property type="evidence" value="ECO:0007669"/>
    <property type="project" value="TreeGrafter"/>
</dbReference>
<keyword evidence="5" id="KW-0274">FAD</keyword>
<reference evidence="14 15" key="1">
    <citation type="journal article" date="2011" name="Front. Microbiol.">
        <title>Two Strains of Crocosphaera watsonii with Highly Conserved Genomes are Distinguished by Strain-Specific Features.</title>
        <authorList>
            <person name="Bench S.R."/>
            <person name="Ilikchyan I.N."/>
            <person name="Tripp H.J."/>
            <person name="Zehr J.P."/>
        </authorList>
    </citation>
    <scope>NUCLEOTIDE SEQUENCE [LARGE SCALE GENOMIC DNA]</scope>
    <source>
        <strain evidence="14 15">WH 0003</strain>
    </source>
</reference>
<name>G5J0E0_CROWT</name>
<evidence type="ECO:0000259" key="13">
    <source>
        <dbReference type="PROSITE" id="PS51387"/>
    </source>
</evidence>
<gene>
    <name evidence="14" type="ORF">CWATWH0003_0976</name>
</gene>
<evidence type="ECO:0000256" key="10">
    <source>
        <dbReference type="ARBA" id="ARBA00051291"/>
    </source>
</evidence>